<dbReference type="GO" id="GO:0004523">
    <property type="term" value="F:RNA-DNA hybrid ribonuclease activity"/>
    <property type="evidence" value="ECO:0007669"/>
    <property type="project" value="InterPro"/>
</dbReference>
<evidence type="ECO:0000259" key="2">
    <source>
        <dbReference type="Pfam" id="PF13456"/>
    </source>
</evidence>
<dbReference type="InterPro" id="IPR036397">
    <property type="entry name" value="RNaseH_sf"/>
</dbReference>
<keyword evidence="4" id="KW-1185">Reference proteome</keyword>
<protein>
    <recommendedName>
        <fullName evidence="2">RNase H type-1 domain-containing protein</fullName>
    </recommendedName>
</protein>
<dbReference type="PANTHER" id="PTHR48475:SF2">
    <property type="entry name" value="RIBONUCLEASE H"/>
    <property type="match status" value="1"/>
</dbReference>
<reference evidence="3" key="1">
    <citation type="submission" date="2018-05" db="EMBL/GenBank/DDBJ databases">
        <title>Draft genome of Mucuna pruriens seed.</title>
        <authorList>
            <person name="Nnadi N.E."/>
            <person name="Vos R."/>
            <person name="Hasami M.H."/>
            <person name="Devisetty U.K."/>
            <person name="Aguiy J.C."/>
        </authorList>
    </citation>
    <scope>NUCLEOTIDE SEQUENCE [LARGE SCALE GENOMIC DNA]</scope>
    <source>
        <strain evidence="3">JCA_2017</strain>
    </source>
</reference>
<feature type="compositionally biased region" description="Basic and acidic residues" evidence="1">
    <location>
        <begin position="126"/>
        <end position="135"/>
    </location>
</feature>
<evidence type="ECO:0000313" key="4">
    <source>
        <dbReference type="Proteomes" id="UP000257109"/>
    </source>
</evidence>
<feature type="non-terminal residue" evidence="3">
    <location>
        <position position="1"/>
    </location>
</feature>
<dbReference type="EMBL" id="QJKJ01001387">
    <property type="protein sequence ID" value="RDY07848.1"/>
    <property type="molecule type" value="Genomic_DNA"/>
</dbReference>
<dbReference type="GO" id="GO:0003676">
    <property type="term" value="F:nucleic acid binding"/>
    <property type="evidence" value="ECO:0007669"/>
    <property type="project" value="InterPro"/>
</dbReference>
<proteinExistence type="predicted"/>
<gene>
    <name evidence="3" type="ORF">CR513_07988</name>
</gene>
<organism evidence="3 4">
    <name type="scientific">Mucuna pruriens</name>
    <name type="common">Velvet bean</name>
    <name type="synonym">Dolichos pruriens</name>
    <dbReference type="NCBI Taxonomy" id="157652"/>
    <lineage>
        <taxon>Eukaryota</taxon>
        <taxon>Viridiplantae</taxon>
        <taxon>Streptophyta</taxon>
        <taxon>Embryophyta</taxon>
        <taxon>Tracheophyta</taxon>
        <taxon>Spermatophyta</taxon>
        <taxon>Magnoliopsida</taxon>
        <taxon>eudicotyledons</taxon>
        <taxon>Gunneridae</taxon>
        <taxon>Pentapetalae</taxon>
        <taxon>rosids</taxon>
        <taxon>fabids</taxon>
        <taxon>Fabales</taxon>
        <taxon>Fabaceae</taxon>
        <taxon>Papilionoideae</taxon>
        <taxon>50 kb inversion clade</taxon>
        <taxon>NPAAA clade</taxon>
        <taxon>indigoferoid/millettioid clade</taxon>
        <taxon>Phaseoleae</taxon>
        <taxon>Mucuna</taxon>
    </lineage>
</organism>
<comment type="caution">
    <text evidence="3">The sequence shown here is derived from an EMBL/GenBank/DDBJ whole genome shotgun (WGS) entry which is preliminary data.</text>
</comment>
<feature type="domain" description="RNase H type-1" evidence="2">
    <location>
        <begin position="2"/>
        <end position="51"/>
    </location>
</feature>
<evidence type="ECO:0000313" key="3">
    <source>
        <dbReference type="EMBL" id="RDY07848.1"/>
    </source>
</evidence>
<dbReference type="Pfam" id="PF13456">
    <property type="entry name" value="RVT_3"/>
    <property type="match status" value="1"/>
</dbReference>
<dbReference type="OrthoDB" id="1746168at2759"/>
<sequence>MTRQVNGEYQAKDPQLVKYLDITVKLAAAFEKFTPHHLPREQNERANLLSKLTTSQKRGVQKSIIHKRIDRPTIEEPEVDCIEERTTWMSPLIAYLRDEIKKTYEGQPKKGTKKKDLRKTSPRVPSRHEDKDLRRTTPMVPSRHEEKKTYEGWPKNGPLQARRIKTYEGRTKGPLQARRQRPVKDGPKGPLQPRRKKDLRRTVGPL</sequence>
<evidence type="ECO:0000256" key="1">
    <source>
        <dbReference type="SAM" id="MobiDB-lite"/>
    </source>
</evidence>
<accession>A0A371HYI2</accession>
<dbReference type="AlphaFoldDB" id="A0A371HYI2"/>
<feature type="compositionally biased region" description="Basic residues" evidence="1">
    <location>
        <begin position="110"/>
        <end position="121"/>
    </location>
</feature>
<dbReference type="Gene3D" id="3.30.420.10">
    <property type="entry name" value="Ribonuclease H-like superfamily/Ribonuclease H"/>
    <property type="match status" value="1"/>
</dbReference>
<name>A0A371HYI2_MUCPR</name>
<dbReference type="Proteomes" id="UP000257109">
    <property type="component" value="Unassembled WGS sequence"/>
</dbReference>
<dbReference type="PANTHER" id="PTHR48475">
    <property type="entry name" value="RIBONUCLEASE H"/>
    <property type="match status" value="1"/>
</dbReference>
<feature type="region of interest" description="Disordered" evidence="1">
    <location>
        <begin position="104"/>
        <end position="206"/>
    </location>
</feature>
<dbReference type="InterPro" id="IPR002156">
    <property type="entry name" value="RNaseH_domain"/>
</dbReference>